<reference evidence="1 2" key="1">
    <citation type="submission" date="2019-06" db="EMBL/GenBank/DDBJ databases">
        <title>Genome Sequence of the Brown Rot Fungal Pathogen Monilinia laxa.</title>
        <authorList>
            <person name="De Miccolis Angelini R.M."/>
            <person name="Landi L."/>
            <person name="Abate D."/>
            <person name="Pollastro S."/>
            <person name="Romanazzi G."/>
            <person name="Faretra F."/>
        </authorList>
    </citation>
    <scope>NUCLEOTIDE SEQUENCE [LARGE SCALE GENOMIC DNA]</scope>
    <source>
        <strain evidence="1 2">Mlax316</strain>
    </source>
</reference>
<gene>
    <name evidence="1" type="ORF">EYC80_001364</name>
</gene>
<keyword evidence="2" id="KW-1185">Reference proteome</keyword>
<evidence type="ECO:0000313" key="2">
    <source>
        <dbReference type="Proteomes" id="UP000326757"/>
    </source>
</evidence>
<organism evidence="1 2">
    <name type="scientific">Monilinia laxa</name>
    <name type="common">Brown rot fungus</name>
    <name type="synonym">Sclerotinia laxa</name>
    <dbReference type="NCBI Taxonomy" id="61186"/>
    <lineage>
        <taxon>Eukaryota</taxon>
        <taxon>Fungi</taxon>
        <taxon>Dikarya</taxon>
        <taxon>Ascomycota</taxon>
        <taxon>Pezizomycotina</taxon>
        <taxon>Leotiomycetes</taxon>
        <taxon>Helotiales</taxon>
        <taxon>Sclerotiniaceae</taxon>
        <taxon>Monilinia</taxon>
    </lineage>
</organism>
<comment type="caution">
    <text evidence="1">The sequence shown here is derived from an EMBL/GenBank/DDBJ whole genome shotgun (WGS) entry which is preliminary data.</text>
</comment>
<sequence length="81" mass="8939">MFHRSWLNELPVEKGRLNAVESGLIDTAVEVMALASPRSGDPVTFTAVPQRPLSLAALLPSLSRVYVTNTSLHLPIHHRQQ</sequence>
<proteinExistence type="predicted"/>
<dbReference type="Proteomes" id="UP000326757">
    <property type="component" value="Unassembled WGS sequence"/>
</dbReference>
<protein>
    <submittedName>
        <fullName evidence="1">Uncharacterized protein</fullName>
    </submittedName>
</protein>
<dbReference type="EMBL" id="VIGI01000006">
    <property type="protein sequence ID" value="KAB8299285.1"/>
    <property type="molecule type" value="Genomic_DNA"/>
</dbReference>
<name>A0A5N6K937_MONLA</name>
<evidence type="ECO:0000313" key="1">
    <source>
        <dbReference type="EMBL" id="KAB8299285.1"/>
    </source>
</evidence>
<accession>A0A5N6K937</accession>
<dbReference type="AlphaFoldDB" id="A0A5N6K937"/>